<organism evidence="2 3">
    <name type="scientific">Robinsoniella peoriensis</name>
    <dbReference type="NCBI Taxonomy" id="180332"/>
    <lineage>
        <taxon>Bacteria</taxon>
        <taxon>Bacillati</taxon>
        <taxon>Bacillota</taxon>
        <taxon>Clostridia</taxon>
        <taxon>Lachnospirales</taxon>
        <taxon>Lachnospiraceae</taxon>
        <taxon>Robinsoniella</taxon>
    </lineage>
</organism>
<accession>A0A4U8QBR2</accession>
<dbReference type="PANTHER" id="PTHR33418">
    <property type="entry name" value="HELICASE-ASSOCIATED"/>
    <property type="match status" value="1"/>
</dbReference>
<dbReference type="InterPro" id="IPR005114">
    <property type="entry name" value="Helicase_assoc"/>
</dbReference>
<protein>
    <submittedName>
        <fullName evidence="2">Helicase associated domain protein</fullName>
    </submittedName>
</protein>
<evidence type="ECO:0000313" key="2">
    <source>
        <dbReference type="EMBL" id="TLC99335.1"/>
    </source>
</evidence>
<dbReference type="EMBL" id="QGQD01000070">
    <property type="protein sequence ID" value="TLC99335.1"/>
    <property type="molecule type" value="Genomic_DNA"/>
</dbReference>
<comment type="caution">
    <text evidence="2">The sequence shown here is derived from an EMBL/GenBank/DDBJ whole genome shotgun (WGS) entry which is preliminary data.</text>
</comment>
<reference evidence="2 3" key="1">
    <citation type="journal article" date="2019" name="Anaerobe">
        <title>Detection of Robinsoniella peoriensis in multiple bone samples of a trauma patient.</title>
        <authorList>
            <person name="Schrottner P."/>
            <person name="Hartwich K."/>
            <person name="Bunk B."/>
            <person name="Schober I."/>
            <person name="Helbig S."/>
            <person name="Rudolph W.W."/>
            <person name="Gunzer F."/>
        </authorList>
    </citation>
    <scope>NUCLEOTIDE SEQUENCE [LARGE SCALE GENOMIC DNA]</scope>
    <source>
        <strain evidence="2 3">DSM 106044</strain>
    </source>
</reference>
<feature type="domain" description="Helicase-associated" evidence="1">
    <location>
        <begin position="12"/>
        <end position="77"/>
    </location>
</feature>
<sequence>MNKTSKRQYTRLDWDVWYELAKEYYETNHHLRIPVKYRTNNDLLLGRWIERQRAAYHEKGVYQIDERRIYLLNQIEMEWTLGIRTQWEIWYQYCVQYYEEYKNIDIPKGYLVRHLPLGEWISYQRKRYKQNKLRPEETDKLERLGINWQIRTRREWDEWYEQASCYYKTYGNLEVPFNYVTESGYKLGIWINVQREKYRGTRKNKLEESEVFKLNQIGMLWGIRSERHLEKSTILQKSS</sequence>
<gene>
    <name evidence="2" type="ORF">DSM106044_03786</name>
</gene>
<feature type="domain" description="Helicase-associated" evidence="1">
    <location>
        <begin position="153"/>
        <end position="219"/>
    </location>
</feature>
<dbReference type="RefSeq" id="WP_160295806.1">
    <property type="nucleotide sequence ID" value="NZ_JTGN01000005.1"/>
</dbReference>
<name>A0A4U8QBR2_9FIRM</name>
<evidence type="ECO:0000259" key="1">
    <source>
        <dbReference type="Pfam" id="PF03457"/>
    </source>
</evidence>
<dbReference type="STRING" id="180332.GCA_000797495_01040"/>
<proteinExistence type="predicted"/>
<dbReference type="PANTHER" id="PTHR33418:SF1">
    <property type="entry name" value="HELICASE-ASSOCIATED DOMAIN-CONTAINING PROTEIN"/>
    <property type="match status" value="1"/>
</dbReference>
<dbReference type="Pfam" id="PF03457">
    <property type="entry name" value="HA"/>
    <property type="match status" value="3"/>
</dbReference>
<evidence type="ECO:0000313" key="3">
    <source>
        <dbReference type="Proteomes" id="UP000306509"/>
    </source>
</evidence>
<dbReference type="Proteomes" id="UP000306509">
    <property type="component" value="Unassembled WGS sequence"/>
</dbReference>
<keyword evidence="3" id="KW-1185">Reference proteome</keyword>
<dbReference type="Gene3D" id="6.10.140.530">
    <property type="match status" value="3"/>
</dbReference>
<dbReference type="AlphaFoldDB" id="A0A4U8QBR2"/>
<feature type="domain" description="Helicase-associated" evidence="1">
    <location>
        <begin position="85"/>
        <end position="145"/>
    </location>
</feature>